<keyword evidence="2" id="KW-1185">Reference proteome</keyword>
<protein>
    <submittedName>
        <fullName evidence="1">Uncharacterized protein</fullName>
    </submittedName>
</protein>
<evidence type="ECO:0000313" key="2">
    <source>
        <dbReference type="Proteomes" id="UP001054252"/>
    </source>
</evidence>
<sequence>MIYSIFLKRVILFAYFSSFHLLESLSRRCVTIRTIVLCGSDNLAGLLTRPCYFVLHSLV</sequence>
<dbReference type="EMBL" id="BPVZ01000004">
    <property type="protein sequence ID" value="GKU89958.1"/>
    <property type="molecule type" value="Genomic_DNA"/>
</dbReference>
<dbReference type="AlphaFoldDB" id="A0AAV5HMV3"/>
<reference evidence="1 2" key="1">
    <citation type="journal article" date="2021" name="Commun. Biol.">
        <title>The genome of Shorea leprosula (Dipterocarpaceae) highlights the ecological relevance of drought in aseasonal tropical rainforests.</title>
        <authorList>
            <person name="Ng K.K.S."/>
            <person name="Kobayashi M.J."/>
            <person name="Fawcett J.A."/>
            <person name="Hatakeyama M."/>
            <person name="Paape T."/>
            <person name="Ng C.H."/>
            <person name="Ang C.C."/>
            <person name="Tnah L.H."/>
            <person name="Lee C.T."/>
            <person name="Nishiyama T."/>
            <person name="Sese J."/>
            <person name="O'Brien M.J."/>
            <person name="Copetti D."/>
            <person name="Mohd Noor M.I."/>
            <person name="Ong R.C."/>
            <person name="Putra M."/>
            <person name="Sireger I.Z."/>
            <person name="Indrioko S."/>
            <person name="Kosugi Y."/>
            <person name="Izuno A."/>
            <person name="Isagi Y."/>
            <person name="Lee S.L."/>
            <person name="Shimizu K.K."/>
        </authorList>
    </citation>
    <scope>NUCLEOTIDE SEQUENCE [LARGE SCALE GENOMIC DNA]</scope>
    <source>
        <strain evidence="1">214</strain>
    </source>
</reference>
<evidence type="ECO:0000313" key="1">
    <source>
        <dbReference type="EMBL" id="GKU89958.1"/>
    </source>
</evidence>
<name>A0AAV5HMV3_9ROSI</name>
<dbReference type="Proteomes" id="UP001054252">
    <property type="component" value="Unassembled WGS sequence"/>
</dbReference>
<gene>
    <name evidence="1" type="ORF">SLEP1_g4026</name>
</gene>
<organism evidence="1 2">
    <name type="scientific">Rubroshorea leprosula</name>
    <dbReference type="NCBI Taxonomy" id="152421"/>
    <lineage>
        <taxon>Eukaryota</taxon>
        <taxon>Viridiplantae</taxon>
        <taxon>Streptophyta</taxon>
        <taxon>Embryophyta</taxon>
        <taxon>Tracheophyta</taxon>
        <taxon>Spermatophyta</taxon>
        <taxon>Magnoliopsida</taxon>
        <taxon>eudicotyledons</taxon>
        <taxon>Gunneridae</taxon>
        <taxon>Pentapetalae</taxon>
        <taxon>rosids</taxon>
        <taxon>malvids</taxon>
        <taxon>Malvales</taxon>
        <taxon>Dipterocarpaceae</taxon>
        <taxon>Rubroshorea</taxon>
    </lineage>
</organism>
<accession>A0AAV5HMV3</accession>
<proteinExistence type="predicted"/>
<comment type="caution">
    <text evidence="1">The sequence shown here is derived from an EMBL/GenBank/DDBJ whole genome shotgun (WGS) entry which is preliminary data.</text>
</comment>